<name>A0A1F6EKI9_9BACT</name>
<comment type="caution">
    <text evidence="1">The sequence shown here is derived from an EMBL/GenBank/DDBJ whole genome shotgun (WGS) entry which is preliminary data.</text>
</comment>
<dbReference type="STRING" id="1798513.A3A40_00330"/>
<dbReference type="Proteomes" id="UP000178427">
    <property type="component" value="Unassembled WGS sequence"/>
</dbReference>
<dbReference type="AlphaFoldDB" id="A0A1F6EKI9"/>
<reference evidence="1 2" key="1">
    <citation type="journal article" date="2016" name="Nat. Commun.">
        <title>Thousands of microbial genomes shed light on interconnected biogeochemical processes in an aquifer system.</title>
        <authorList>
            <person name="Anantharaman K."/>
            <person name="Brown C.T."/>
            <person name="Hug L.A."/>
            <person name="Sharon I."/>
            <person name="Castelle C.J."/>
            <person name="Probst A.J."/>
            <person name="Thomas B.C."/>
            <person name="Singh A."/>
            <person name="Wilkins M.J."/>
            <person name="Karaoz U."/>
            <person name="Brodie E.L."/>
            <person name="Williams K.H."/>
            <person name="Hubbard S.S."/>
            <person name="Banfield J.F."/>
        </authorList>
    </citation>
    <scope>NUCLEOTIDE SEQUENCE [LARGE SCALE GENOMIC DNA]</scope>
</reference>
<accession>A0A1F6EKI9</accession>
<dbReference type="EMBL" id="MFMA01000003">
    <property type="protein sequence ID" value="OGG74165.1"/>
    <property type="molecule type" value="Genomic_DNA"/>
</dbReference>
<evidence type="ECO:0000313" key="1">
    <source>
        <dbReference type="EMBL" id="OGG74165.1"/>
    </source>
</evidence>
<protein>
    <submittedName>
        <fullName evidence="1">Uncharacterized protein</fullName>
    </submittedName>
</protein>
<evidence type="ECO:0000313" key="2">
    <source>
        <dbReference type="Proteomes" id="UP000178427"/>
    </source>
</evidence>
<organism evidence="1 2">
    <name type="scientific">Candidatus Kaiserbacteria bacterium RIFCSPLOWO2_01_FULL_54_20</name>
    <dbReference type="NCBI Taxonomy" id="1798513"/>
    <lineage>
        <taxon>Bacteria</taxon>
        <taxon>Candidatus Kaiseribacteriota</taxon>
    </lineage>
</organism>
<gene>
    <name evidence="1" type="ORF">A3A40_00330</name>
</gene>
<proteinExistence type="predicted"/>
<sequence>MAVKAKIISEEFVKRAVIRHLANLGWSKNLDYDDLHIRGVDIKVTNSKYSRTFFIEAKGASSYRSGFEVAFVYSLGQIVTRMRSLKARYYFGIALPKKSADIAIRRIPYAFAIGVCLHVFSVDDSGKVIWYKPADIKKYQNGYAKR</sequence>